<dbReference type="PROSITE" id="PS51257">
    <property type="entry name" value="PROKAR_LIPOPROTEIN"/>
    <property type="match status" value="1"/>
</dbReference>
<evidence type="ECO:0000256" key="4">
    <source>
        <dbReference type="SAM" id="SignalP"/>
    </source>
</evidence>
<dbReference type="PANTHER" id="PTHR30290">
    <property type="entry name" value="PERIPLASMIC BINDING COMPONENT OF ABC TRANSPORTER"/>
    <property type="match status" value="1"/>
</dbReference>
<dbReference type="SUPFAM" id="SSF53850">
    <property type="entry name" value="Periplasmic binding protein-like II"/>
    <property type="match status" value="1"/>
</dbReference>
<dbReference type="InterPro" id="IPR000914">
    <property type="entry name" value="SBP_5_dom"/>
</dbReference>
<gene>
    <name evidence="6" type="ORF">ACIA8P_26375</name>
</gene>
<keyword evidence="2" id="KW-0813">Transport</keyword>
<dbReference type="InterPro" id="IPR039424">
    <property type="entry name" value="SBP_5"/>
</dbReference>
<evidence type="ECO:0000256" key="3">
    <source>
        <dbReference type="ARBA" id="ARBA00022729"/>
    </source>
</evidence>
<dbReference type="InterPro" id="IPR030678">
    <property type="entry name" value="Peptide/Ni-bd"/>
</dbReference>
<organism evidence="6 7">
    <name type="scientific">Streptomyces cellulosae</name>
    <dbReference type="NCBI Taxonomy" id="1968"/>
    <lineage>
        <taxon>Bacteria</taxon>
        <taxon>Bacillati</taxon>
        <taxon>Actinomycetota</taxon>
        <taxon>Actinomycetes</taxon>
        <taxon>Kitasatosporales</taxon>
        <taxon>Streptomycetaceae</taxon>
        <taxon>Streptomyces</taxon>
    </lineage>
</organism>
<comment type="caution">
    <text evidence="6">The sequence shown here is derived from an EMBL/GenBank/DDBJ whole genome shotgun (WGS) entry which is preliminary data.</text>
</comment>
<dbReference type="Gene3D" id="3.40.190.10">
    <property type="entry name" value="Periplasmic binding protein-like II"/>
    <property type="match status" value="1"/>
</dbReference>
<comment type="similarity">
    <text evidence="1">Belongs to the bacterial solute-binding protein 5 family.</text>
</comment>
<name>A0ABW7Y7K4_STRCE</name>
<keyword evidence="7" id="KW-1185">Reference proteome</keyword>
<feature type="domain" description="Solute-binding protein family 5" evidence="5">
    <location>
        <begin position="84"/>
        <end position="432"/>
    </location>
</feature>
<dbReference type="Pfam" id="PF00496">
    <property type="entry name" value="SBP_bac_5"/>
    <property type="match status" value="1"/>
</dbReference>
<dbReference type="EMBL" id="JBITDC010000010">
    <property type="protein sequence ID" value="MFI5678151.1"/>
    <property type="molecule type" value="Genomic_DNA"/>
</dbReference>
<evidence type="ECO:0000259" key="5">
    <source>
        <dbReference type="Pfam" id="PF00496"/>
    </source>
</evidence>
<dbReference type="PANTHER" id="PTHR30290:SF9">
    <property type="entry name" value="OLIGOPEPTIDE-BINDING PROTEIN APPA"/>
    <property type="match status" value="1"/>
</dbReference>
<dbReference type="RefSeq" id="WP_398658711.1">
    <property type="nucleotide sequence ID" value="NZ_JBITDC010000010.1"/>
</dbReference>
<dbReference type="PIRSF" id="PIRSF002741">
    <property type="entry name" value="MppA"/>
    <property type="match status" value="1"/>
</dbReference>
<dbReference type="CDD" id="cd08509">
    <property type="entry name" value="PBP2_TmCBP_oligosaccharides_like"/>
    <property type="match status" value="1"/>
</dbReference>
<keyword evidence="3 4" id="KW-0732">Signal</keyword>
<feature type="chain" id="PRO_5045852689" evidence="4">
    <location>
        <begin position="35"/>
        <end position="546"/>
    </location>
</feature>
<evidence type="ECO:0000313" key="7">
    <source>
        <dbReference type="Proteomes" id="UP001612415"/>
    </source>
</evidence>
<evidence type="ECO:0000256" key="1">
    <source>
        <dbReference type="ARBA" id="ARBA00005695"/>
    </source>
</evidence>
<accession>A0ABW7Y7K4</accession>
<feature type="signal peptide" evidence="4">
    <location>
        <begin position="1"/>
        <end position="34"/>
    </location>
</feature>
<dbReference type="Gene3D" id="3.90.76.10">
    <property type="entry name" value="Dipeptide-binding Protein, Domain 1"/>
    <property type="match status" value="1"/>
</dbReference>
<evidence type="ECO:0000313" key="6">
    <source>
        <dbReference type="EMBL" id="MFI5678151.1"/>
    </source>
</evidence>
<dbReference type="Proteomes" id="UP001612415">
    <property type="component" value="Unassembled WGS sequence"/>
</dbReference>
<reference evidence="6 7" key="1">
    <citation type="submission" date="2024-10" db="EMBL/GenBank/DDBJ databases">
        <title>The Natural Products Discovery Center: Release of the First 8490 Sequenced Strains for Exploring Actinobacteria Biosynthetic Diversity.</title>
        <authorList>
            <person name="Kalkreuter E."/>
            <person name="Kautsar S.A."/>
            <person name="Yang D."/>
            <person name="Bader C.D."/>
            <person name="Teijaro C.N."/>
            <person name="Fluegel L."/>
            <person name="Davis C.M."/>
            <person name="Simpson J.R."/>
            <person name="Lauterbach L."/>
            <person name="Steele A.D."/>
            <person name="Gui C."/>
            <person name="Meng S."/>
            <person name="Li G."/>
            <person name="Viehrig K."/>
            <person name="Ye F."/>
            <person name="Su P."/>
            <person name="Kiefer A.F."/>
            <person name="Nichols A."/>
            <person name="Cepeda A.J."/>
            <person name="Yan W."/>
            <person name="Fan B."/>
            <person name="Jiang Y."/>
            <person name="Adhikari A."/>
            <person name="Zheng C.-J."/>
            <person name="Schuster L."/>
            <person name="Cowan T.M."/>
            <person name="Smanski M.J."/>
            <person name="Chevrette M.G."/>
            <person name="De Carvalho L.P.S."/>
            <person name="Shen B."/>
        </authorList>
    </citation>
    <scope>NUCLEOTIDE SEQUENCE [LARGE SCALE GENOMIC DNA]</scope>
    <source>
        <strain evidence="6 7">NPDC051599</strain>
    </source>
</reference>
<proteinExistence type="inferred from homology"/>
<protein>
    <submittedName>
        <fullName evidence="6">ABC transporter substrate-binding protein</fullName>
    </submittedName>
</protein>
<sequence>MRKRLGRAAPCAIAVGLALSLAACSAGTANQASATTGTINVEAPNSAPTFTNNFNPFSQSDTGPGLNIIYEPLVASNRAKGGVLIPWLAKSWTWSDGGRTAVLTLRPGVKFSDGNPLTADDVVYSLDLLLKNPKLGGATYSFVKAAGSDAVAVTWKSAAYQQLGDLKTVNIVERKLWANRNPLTYVDKTPVGTGPFTLKAFSPQAVTMAARTDYWGGKPAMANLKYVAATSANVQTQLQSNSIDFCTCDIDAKNYVAADPKNHHFIMAWDGSVVSVMLNNAKAPFNDVNVRRAFADAVDNEAIAKLASSKLPIVEPPASPTGLSTKTYQGWIDPKYLAPRKQDVAAAKASLQAGGYTIQGSRLTKDGRALPVTFVAPSDTPFIMTIAQLVVQQIKQTLGIDVKLSGGANTGDEIAKGKYDLAANWLSSGEGVYTALNQFNGSLAVPIGTEASNNSVRFRNTAFDNILAQMAGTEDQNKLKQLGMQAQAIFADQVPTIPLFSSGAAGVANTTHWTGWPPAAEPDYLADTGSGTELITTLMHLTPAKG</sequence>
<dbReference type="Gene3D" id="3.10.105.10">
    <property type="entry name" value="Dipeptide-binding Protein, Domain 3"/>
    <property type="match status" value="1"/>
</dbReference>
<evidence type="ECO:0000256" key="2">
    <source>
        <dbReference type="ARBA" id="ARBA00022448"/>
    </source>
</evidence>